<dbReference type="AlphaFoldDB" id="A0A915DEX2"/>
<accession>A0A915DEX2</accession>
<feature type="chain" id="PRO_5037575740" evidence="1">
    <location>
        <begin position="28"/>
        <end position="151"/>
    </location>
</feature>
<evidence type="ECO:0000313" key="2">
    <source>
        <dbReference type="Proteomes" id="UP000887574"/>
    </source>
</evidence>
<proteinExistence type="predicted"/>
<evidence type="ECO:0000313" key="3">
    <source>
        <dbReference type="WBParaSite" id="jg18523"/>
    </source>
</evidence>
<dbReference type="Proteomes" id="UP000887574">
    <property type="component" value="Unplaced"/>
</dbReference>
<keyword evidence="2" id="KW-1185">Reference proteome</keyword>
<evidence type="ECO:0000256" key="1">
    <source>
        <dbReference type="SAM" id="SignalP"/>
    </source>
</evidence>
<feature type="signal peptide" evidence="1">
    <location>
        <begin position="1"/>
        <end position="27"/>
    </location>
</feature>
<keyword evidence="1" id="KW-0732">Signal</keyword>
<protein>
    <submittedName>
        <fullName evidence="3">Uncharacterized protein</fullName>
    </submittedName>
</protein>
<name>A0A915DEX2_9BILA</name>
<dbReference type="WBParaSite" id="jg18523">
    <property type="protein sequence ID" value="jg18523"/>
    <property type="gene ID" value="jg18523"/>
</dbReference>
<reference evidence="3" key="1">
    <citation type="submission" date="2022-11" db="UniProtKB">
        <authorList>
            <consortium name="WormBaseParasite"/>
        </authorList>
    </citation>
    <scope>IDENTIFICATION</scope>
</reference>
<organism evidence="2 3">
    <name type="scientific">Ditylenchus dipsaci</name>
    <dbReference type="NCBI Taxonomy" id="166011"/>
    <lineage>
        <taxon>Eukaryota</taxon>
        <taxon>Metazoa</taxon>
        <taxon>Ecdysozoa</taxon>
        <taxon>Nematoda</taxon>
        <taxon>Chromadorea</taxon>
        <taxon>Rhabditida</taxon>
        <taxon>Tylenchina</taxon>
        <taxon>Tylenchomorpha</taxon>
        <taxon>Sphaerularioidea</taxon>
        <taxon>Anguinidae</taxon>
        <taxon>Anguininae</taxon>
        <taxon>Ditylenchus</taxon>
    </lineage>
</organism>
<sequence length="151" mass="17640">MSHMLHRFVNFGLVSLVMMFSLLYSSASQMVVHALDVQADILKWMTAYQHSRLILLDLKTMTWITRNLIVRQPIRDDHSVHLLNGLVHDAYMSNCDKVLRAERFDRIKLTTVLEKFVKQMTEEDINEVHADGDVRLLTKKAKRLWVFVSLS</sequence>